<dbReference type="PANTHER" id="PTHR47763:SF1">
    <property type="entry name" value="DUF659 DOMAIN-CONTAINING PROTEIN"/>
    <property type="match status" value="1"/>
</dbReference>
<protein>
    <submittedName>
        <fullName evidence="2">von Willebrand factor type A domain-containing protein</fullName>
    </submittedName>
</protein>
<dbReference type="InterPro" id="IPR052969">
    <property type="entry name" value="Thr-specific_kinase-like"/>
</dbReference>
<proteinExistence type="predicted"/>
<keyword evidence="3" id="KW-1185">Reference proteome</keyword>
<dbReference type="InterPro" id="IPR036116">
    <property type="entry name" value="FN3_sf"/>
</dbReference>
<dbReference type="Gene3D" id="3.40.50.410">
    <property type="entry name" value="von Willebrand factor, type A domain"/>
    <property type="match status" value="1"/>
</dbReference>
<dbReference type="InterPro" id="IPR036465">
    <property type="entry name" value="vWFA_dom_sf"/>
</dbReference>
<feature type="domain" description="VWFA" evidence="1">
    <location>
        <begin position="183"/>
        <end position="325"/>
    </location>
</feature>
<dbReference type="InterPro" id="IPR058692">
    <property type="entry name" value="Fn3_SaeA_2nd"/>
</dbReference>
<dbReference type="OrthoDB" id="9805121at2"/>
<dbReference type="Proteomes" id="UP000199306">
    <property type="component" value="Unassembled WGS sequence"/>
</dbReference>
<dbReference type="AlphaFoldDB" id="A0A1I5UXJ7"/>
<dbReference type="InterPro" id="IPR002035">
    <property type="entry name" value="VWF_A"/>
</dbReference>
<evidence type="ECO:0000259" key="1">
    <source>
        <dbReference type="PROSITE" id="PS50234"/>
    </source>
</evidence>
<dbReference type="STRING" id="1079859.SAMN04515674_108104"/>
<dbReference type="GO" id="GO:0005737">
    <property type="term" value="C:cytoplasm"/>
    <property type="evidence" value="ECO:0007669"/>
    <property type="project" value="TreeGrafter"/>
</dbReference>
<dbReference type="Pfam" id="PF25833">
    <property type="entry name" value="Fn3_SaeA_3rd"/>
    <property type="match status" value="1"/>
</dbReference>
<dbReference type="EMBL" id="FOXH01000008">
    <property type="protein sequence ID" value="SFP99961.1"/>
    <property type="molecule type" value="Genomic_DNA"/>
</dbReference>
<dbReference type="CDD" id="cd00198">
    <property type="entry name" value="vWFA"/>
    <property type="match status" value="1"/>
</dbReference>
<dbReference type="SUPFAM" id="SSF53300">
    <property type="entry name" value="vWA-like"/>
    <property type="match status" value="1"/>
</dbReference>
<dbReference type="PANTHER" id="PTHR47763">
    <property type="entry name" value="ALPHA-PROTEIN KINASE VWKA"/>
    <property type="match status" value="1"/>
</dbReference>
<dbReference type="GO" id="GO:0004674">
    <property type="term" value="F:protein serine/threonine kinase activity"/>
    <property type="evidence" value="ECO:0007669"/>
    <property type="project" value="TreeGrafter"/>
</dbReference>
<name>A0A1I5UXJ7_9BACT</name>
<reference evidence="2 3" key="1">
    <citation type="submission" date="2016-10" db="EMBL/GenBank/DDBJ databases">
        <authorList>
            <person name="de Groot N.N."/>
        </authorList>
    </citation>
    <scope>NUCLEOTIDE SEQUENCE [LARGE SCALE GENOMIC DNA]</scope>
    <source>
        <strain evidence="3">E92,LMG 26720,CCM 7988</strain>
    </source>
</reference>
<accession>A0A1I5UXJ7</accession>
<dbReference type="SUPFAM" id="SSF49265">
    <property type="entry name" value="Fibronectin type III"/>
    <property type="match status" value="1"/>
</dbReference>
<evidence type="ECO:0000313" key="2">
    <source>
        <dbReference type="EMBL" id="SFP99961.1"/>
    </source>
</evidence>
<organism evidence="2 3">
    <name type="scientific">Pseudarcicella hirudinis</name>
    <dbReference type="NCBI Taxonomy" id="1079859"/>
    <lineage>
        <taxon>Bacteria</taxon>
        <taxon>Pseudomonadati</taxon>
        <taxon>Bacteroidota</taxon>
        <taxon>Cytophagia</taxon>
        <taxon>Cytophagales</taxon>
        <taxon>Flectobacillaceae</taxon>
        <taxon>Pseudarcicella</taxon>
    </lineage>
</organism>
<gene>
    <name evidence="2" type="ORF">SAMN04515674_108104</name>
</gene>
<dbReference type="InterPro" id="IPR013783">
    <property type="entry name" value="Ig-like_fold"/>
</dbReference>
<dbReference type="PROSITE" id="PS50234">
    <property type="entry name" value="VWFA"/>
    <property type="match status" value="1"/>
</dbReference>
<sequence>MNWGGNLILYLNSVLKMKNLKAITCIMLILFGLFNCARDLEIDISPPVLKASKGTYSLKVALSWTPLKGVKSYQLFRTDYVSTSNPGNLNFVLVGEISDTTFTDLKVTSGSRYYYRVAGVYPNGQKTMSSQVEEGYTKVLTADDAFTEIGSQTGGKRYDAPGAKEVPKVILDIINQNAQPNSDIIFLIDNTGSMGDDISEVKSSLNSIISKLPAGTRLGMATYNDNNYDTNWYHFSDLNTDYTIARSFLNAINVYGGGDTPESVYDGIYETVNRASWSSKTKRFIIVIGDAPPQEGSRSQKSFDQVINICLAKGLTVNLYPILIK</sequence>
<dbReference type="Pfam" id="PF00092">
    <property type="entry name" value="VWA"/>
    <property type="match status" value="1"/>
</dbReference>
<dbReference type="Gene3D" id="2.60.40.10">
    <property type="entry name" value="Immunoglobulins"/>
    <property type="match status" value="1"/>
</dbReference>
<evidence type="ECO:0000313" key="3">
    <source>
        <dbReference type="Proteomes" id="UP000199306"/>
    </source>
</evidence>